<evidence type="ECO:0000313" key="12">
    <source>
        <dbReference type="Proteomes" id="UP000273326"/>
    </source>
</evidence>
<dbReference type="GO" id="GO:0003677">
    <property type="term" value="F:DNA binding"/>
    <property type="evidence" value="ECO:0007669"/>
    <property type="project" value="UniProtKB-KW"/>
</dbReference>
<evidence type="ECO:0000256" key="8">
    <source>
        <dbReference type="ARBA" id="ARBA00023211"/>
    </source>
</evidence>
<evidence type="ECO:0000256" key="2">
    <source>
        <dbReference type="ARBA" id="ARBA00022723"/>
    </source>
</evidence>
<dbReference type="InterPro" id="IPR002729">
    <property type="entry name" value="CRISPR-assoc_Cas1"/>
</dbReference>
<keyword evidence="4 10" id="KW-0378">Hydrolase</keyword>
<evidence type="ECO:0000256" key="1">
    <source>
        <dbReference type="ARBA" id="ARBA00022722"/>
    </source>
</evidence>
<dbReference type="Gene3D" id="1.20.120.920">
    <property type="entry name" value="CRISPR-associated endonuclease Cas1, C-terminal domain"/>
    <property type="match status" value="1"/>
</dbReference>
<dbReference type="InterPro" id="IPR042206">
    <property type="entry name" value="CRISPR-assoc_Cas1_C"/>
</dbReference>
<protein>
    <recommendedName>
        <fullName evidence="10">CRISPR-associated endonuclease Cas1</fullName>
        <ecNumber evidence="10">3.1.-.-</ecNumber>
    </recommendedName>
</protein>
<dbReference type="GO" id="GO:0016787">
    <property type="term" value="F:hydrolase activity"/>
    <property type="evidence" value="ECO:0007669"/>
    <property type="project" value="UniProtKB-KW"/>
</dbReference>
<dbReference type="PANTHER" id="PTHR34353">
    <property type="entry name" value="CRISPR-ASSOCIATED ENDONUCLEASE CAS1 1"/>
    <property type="match status" value="1"/>
</dbReference>
<evidence type="ECO:0000313" key="11">
    <source>
        <dbReference type="EMBL" id="AZP04617.1"/>
    </source>
</evidence>
<comment type="subunit">
    <text evidence="9 10">Homodimer, forms a heterotetramer with a Cas2 homodimer.</text>
</comment>
<evidence type="ECO:0000256" key="7">
    <source>
        <dbReference type="ARBA" id="ARBA00023125"/>
    </source>
</evidence>
<keyword evidence="12" id="KW-1185">Reference proteome</keyword>
<dbReference type="GO" id="GO:0051607">
    <property type="term" value="P:defense response to virus"/>
    <property type="evidence" value="ECO:0007669"/>
    <property type="project" value="UniProtKB-UniRule"/>
</dbReference>
<dbReference type="PANTHER" id="PTHR34353:SF2">
    <property type="entry name" value="CRISPR-ASSOCIATED ENDONUCLEASE CAS1 1"/>
    <property type="match status" value="1"/>
</dbReference>
<dbReference type="GO" id="GO:0043571">
    <property type="term" value="P:maintenance of CRISPR repeat elements"/>
    <property type="evidence" value="ECO:0007669"/>
    <property type="project" value="UniProtKB-UniRule"/>
</dbReference>
<proteinExistence type="inferred from homology"/>
<organism evidence="11 12">
    <name type="scientific">Jeotgalibaca ciconiae</name>
    <dbReference type="NCBI Taxonomy" id="2496265"/>
    <lineage>
        <taxon>Bacteria</taxon>
        <taxon>Bacillati</taxon>
        <taxon>Bacillota</taxon>
        <taxon>Bacilli</taxon>
        <taxon>Lactobacillales</taxon>
        <taxon>Carnobacteriaceae</taxon>
        <taxon>Jeotgalibaca</taxon>
    </lineage>
</organism>
<accession>A0A3Q9BMQ8</accession>
<keyword evidence="1 10" id="KW-0540">Nuclease</keyword>
<keyword evidence="5 10" id="KW-0460">Magnesium</keyword>
<dbReference type="EC" id="3.1.-.-" evidence="10"/>
<comment type="cofactor">
    <cofactor evidence="10">
        <name>Mg(2+)</name>
        <dbReference type="ChEBI" id="CHEBI:18420"/>
    </cofactor>
    <cofactor evidence="10">
        <name>Mn(2+)</name>
        <dbReference type="ChEBI" id="CHEBI:29035"/>
    </cofactor>
</comment>
<comment type="function">
    <text evidence="10">CRISPR (clustered regularly interspaced short palindromic repeat), is an adaptive immune system that provides protection against mobile genetic elements (viruses, transposable elements and conjugative plasmids). CRISPR clusters contain spacers, sequences complementary to antecedent mobile elements, and target invading nucleic acids. CRISPR clusters are transcribed and processed into CRISPR RNA (crRNA). Acts as a dsDNA endonuclease. Involved in the integration of spacer DNA into the CRISPR cassette.</text>
</comment>
<evidence type="ECO:0000256" key="5">
    <source>
        <dbReference type="ARBA" id="ARBA00022842"/>
    </source>
</evidence>
<reference evidence="12" key="1">
    <citation type="submission" date="2018-12" db="EMBL/GenBank/DDBJ databases">
        <title>Complete genome sequencing of Jeotgalibaca sp. H21T32.</title>
        <authorList>
            <person name="Bae J.-W."/>
            <person name="Lee S.-Y."/>
        </authorList>
    </citation>
    <scope>NUCLEOTIDE SEQUENCE [LARGE SCALE GENOMIC DNA]</scope>
    <source>
        <strain evidence="12">H21T32</strain>
    </source>
</reference>
<evidence type="ECO:0000256" key="6">
    <source>
        <dbReference type="ARBA" id="ARBA00023118"/>
    </source>
</evidence>
<feature type="binding site" evidence="10">
    <location>
        <position position="150"/>
    </location>
    <ligand>
        <name>Mn(2+)</name>
        <dbReference type="ChEBI" id="CHEBI:29035"/>
    </ligand>
</feature>
<evidence type="ECO:0000256" key="10">
    <source>
        <dbReference type="HAMAP-Rule" id="MF_01470"/>
    </source>
</evidence>
<sequence length="302" mass="34706">MKDIVYVEHQYYVSVRGNSFRFANLVTKEEHFVPLDEIEWLIFNNEKSYFTKRLVTVCMEKGIGILFCDLKHNPGCLLSTSYGHSQRVTRLRTQLALQKKTKNRLWRKIVIAKINNQADCLAEALHKEDATKKIRSIGKTVVEGDPHNREAYAARIYFINLFGAGFRRGRFDDAVNASLNYGYALVRALIRRELALHGLEASLGIKHESVENPFNLSDDIIEAYRPFVDAMVYEKIYDKKIISLELEEKKQLLQVFMEKCVIDNKVFTINDAVSVTVESYIKCIEENSAAPLKLPMFIEGGK</sequence>
<feature type="binding site" evidence="10">
    <location>
        <position position="207"/>
    </location>
    <ligand>
        <name>Mn(2+)</name>
        <dbReference type="ChEBI" id="CHEBI:29035"/>
    </ligand>
</feature>
<name>A0A3Q9BMQ8_9LACT</name>
<gene>
    <name evidence="10 11" type="primary">cas1</name>
    <name evidence="11" type="ORF">EJN90_08210</name>
</gene>
<dbReference type="NCBIfam" id="TIGR00287">
    <property type="entry name" value="cas1"/>
    <property type="match status" value="1"/>
</dbReference>
<dbReference type="EMBL" id="CP034465">
    <property type="protein sequence ID" value="AZP04617.1"/>
    <property type="molecule type" value="Genomic_DNA"/>
</dbReference>
<comment type="similarity">
    <text evidence="10">Belongs to the CRISPR-associated endonuclease Cas1 family.</text>
</comment>
<dbReference type="KEGG" id="jeh:EJN90_08210"/>
<dbReference type="NCBIfam" id="TIGR03639">
    <property type="entry name" value="cas1_NMENI"/>
    <property type="match status" value="1"/>
</dbReference>
<dbReference type="AlphaFoldDB" id="A0A3Q9BMQ8"/>
<dbReference type="HAMAP" id="MF_01470">
    <property type="entry name" value="Cas1"/>
    <property type="match status" value="1"/>
</dbReference>
<evidence type="ECO:0000256" key="3">
    <source>
        <dbReference type="ARBA" id="ARBA00022759"/>
    </source>
</evidence>
<keyword evidence="7 10" id="KW-0238">DNA-binding</keyword>
<dbReference type="OrthoDB" id="9803119at2"/>
<dbReference type="InterPro" id="IPR050646">
    <property type="entry name" value="Cas1"/>
</dbReference>
<dbReference type="Pfam" id="PF01867">
    <property type="entry name" value="Cas_Cas1"/>
    <property type="match status" value="1"/>
</dbReference>
<dbReference type="InterPro" id="IPR019855">
    <property type="entry name" value="CRISPR-assoc_Cas1_NMENI"/>
</dbReference>
<dbReference type="Proteomes" id="UP000273326">
    <property type="component" value="Chromosome"/>
</dbReference>
<keyword evidence="6 10" id="KW-0051">Antiviral defense</keyword>
<dbReference type="GO" id="GO:0004520">
    <property type="term" value="F:DNA endonuclease activity"/>
    <property type="evidence" value="ECO:0007669"/>
    <property type="project" value="InterPro"/>
</dbReference>
<keyword evidence="8 10" id="KW-0464">Manganese</keyword>
<evidence type="ECO:0000256" key="4">
    <source>
        <dbReference type="ARBA" id="ARBA00022801"/>
    </source>
</evidence>
<keyword evidence="2 10" id="KW-0479">Metal-binding</keyword>
<feature type="binding site" evidence="10">
    <location>
        <position position="222"/>
    </location>
    <ligand>
        <name>Mn(2+)</name>
        <dbReference type="ChEBI" id="CHEBI:29035"/>
    </ligand>
</feature>
<keyword evidence="3 10" id="KW-0255">Endonuclease</keyword>
<dbReference type="GO" id="GO:0046872">
    <property type="term" value="F:metal ion binding"/>
    <property type="evidence" value="ECO:0007669"/>
    <property type="project" value="UniProtKB-UniRule"/>
</dbReference>
<evidence type="ECO:0000256" key="9">
    <source>
        <dbReference type="ARBA" id="ARBA00038592"/>
    </source>
</evidence>